<organism evidence="2 3">
    <name type="scientific">Streptomyces finlayi</name>
    <dbReference type="NCBI Taxonomy" id="67296"/>
    <lineage>
        <taxon>Bacteria</taxon>
        <taxon>Bacillati</taxon>
        <taxon>Actinomycetota</taxon>
        <taxon>Actinomycetes</taxon>
        <taxon>Kitasatosporales</taxon>
        <taxon>Streptomycetaceae</taxon>
        <taxon>Streptomyces</taxon>
    </lineage>
</organism>
<evidence type="ECO:0000256" key="1">
    <source>
        <dbReference type="SAM" id="SignalP"/>
    </source>
</evidence>
<dbReference type="EMBL" id="BMVC01000015">
    <property type="protein sequence ID" value="GHD09643.1"/>
    <property type="molecule type" value="Genomic_DNA"/>
</dbReference>
<dbReference type="Proteomes" id="UP000638353">
    <property type="component" value="Unassembled WGS sequence"/>
</dbReference>
<evidence type="ECO:0000313" key="2">
    <source>
        <dbReference type="EMBL" id="GHD09643.1"/>
    </source>
</evidence>
<evidence type="ECO:0000313" key="3">
    <source>
        <dbReference type="Proteomes" id="UP000638353"/>
    </source>
</evidence>
<proteinExistence type="predicted"/>
<reference evidence="2" key="1">
    <citation type="journal article" date="2014" name="Int. J. Syst. Evol. Microbiol.">
        <title>Complete genome sequence of Corynebacterium casei LMG S-19264T (=DSM 44701T), isolated from a smear-ripened cheese.</title>
        <authorList>
            <consortium name="US DOE Joint Genome Institute (JGI-PGF)"/>
            <person name="Walter F."/>
            <person name="Albersmeier A."/>
            <person name="Kalinowski J."/>
            <person name="Ruckert C."/>
        </authorList>
    </citation>
    <scope>NUCLEOTIDE SEQUENCE</scope>
    <source>
        <strain evidence="2">JCM 4637</strain>
    </source>
</reference>
<feature type="chain" id="PRO_5037760721" description="DUF4148 domain-containing protein" evidence="1">
    <location>
        <begin position="24"/>
        <end position="106"/>
    </location>
</feature>
<accession>A0A918X3X9</accession>
<sequence>MTGKKVWVLGAATFLLGAGAAFAVAGSADDGPEVTVQPQSAATSDVPQTREGLVTAWTAELRRAGTTKPDGWELLTTEEIRGRYLSQVHANAPDAAEVDPGMVKRD</sequence>
<feature type="signal peptide" evidence="1">
    <location>
        <begin position="1"/>
        <end position="23"/>
    </location>
</feature>
<dbReference type="RefSeq" id="WP_189826321.1">
    <property type="nucleotide sequence ID" value="NZ_BMVC01000015.1"/>
</dbReference>
<dbReference type="AlphaFoldDB" id="A0A918X3X9"/>
<comment type="caution">
    <text evidence="2">The sequence shown here is derived from an EMBL/GenBank/DDBJ whole genome shotgun (WGS) entry which is preliminary data.</text>
</comment>
<name>A0A918X3X9_9ACTN</name>
<keyword evidence="1" id="KW-0732">Signal</keyword>
<evidence type="ECO:0008006" key="4">
    <source>
        <dbReference type="Google" id="ProtNLM"/>
    </source>
</evidence>
<protein>
    <recommendedName>
        <fullName evidence="4">DUF4148 domain-containing protein</fullName>
    </recommendedName>
</protein>
<reference evidence="2" key="2">
    <citation type="submission" date="2020-09" db="EMBL/GenBank/DDBJ databases">
        <authorList>
            <person name="Sun Q."/>
            <person name="Ohkuma M."/>
        </authorList>
    </citation>
    <scope>NUCLEOTIDE SEQUENCE</scope>
    <source>
        <strain evidence="2">JCM 4637</strain>
    </source>
</reference>
<gene>
    <name evidence="2" type="ORF">GCM10010334_64180</name>
</gene>